<dbReference type="EMBL" id="FOMJ01000005">
    <property type="protein sequence ID" value="SFD43601.1"/>
    <property type="molecule type" value="Genomic_DNA"/>
</dbReference>
<keyword evidence="2" id="KW-1185">Reference proteome</keyword>
<evidence type="ECO:0000313" key="1">
    <source>
        <dbReference type="EMBL" id="SFD43601.1"/>
    </source>
</evidence>
<accession>A0A1I1SAU5</accession>
<proteinExistence type="predicted"/>
<evidence type="ECO:0008006" key="3">
    <source>
        <dbReference type="Google" id="ProtNLM"/>
    </source>
</evidence>
<protein>
    <recommendedName>
        <fullName evidence="3">PIN domain-containing protein</fullName>
    </recommendedName>
</protein>
<dbReference type="OrthoDB" id="7359859at2"/>
<dbReference type="SUPFAM" id="SSF88723">
    <property type="entry name" value="PIN domain-like"/>
    <property type="match status" value="1"/>
</dbReference>
<dbReference type="Pfam" id="PF11848">
    <property type="entry name" value="DUF3368"/>
    <property type="match status" value="1"/>
</dbReference>
<name>A0A1I1SAU5_9GAMM</name>
<dbReference type="InterPro" id="IPR021799">
    <property type="entry name" value="PIN-like_prokaryotic"/>
</dbReference>
<evidence type="ECO:0000313" key="2">
    <source>
        <dbReference type="Proteomes" id="UP000198611"/>
    </source>
</evidence>
<sequence>MRLLISDANVLIDIEEGELVPVLFQLPHRIATPDILFFDELESHHPELPEAGLELLPMSGDLIDEAGRQAAVHSAPSRYDMLALVLAREQECVLLTGDNPLRKLASEQGVEVHGTLWLVEQMIGEMLLSRDAARAAYERMRSRGSRLPWEKAFRRLERL</sequence>
<dbReference type="InterPro" id="IPR029060">
    <property type="entry name" value="PIN-like_dom_sf"/>
</dbReference>
<dbReference type="STRING" id="1123397.SAMN05660831_01635"/>
<dbReference type="Proteomes" id="UP000198611">
    <property type="component" value="Unassembled WGS sequence"/>
</dbReference>
<gene>
    <name evidence="1" type="ORF">SAMN05660831_01635</name>
</gene>
<reference evidence="1" key="1">
    <citation type="submission" date="2016-10" db="EMBL/GenBank/DDBJ databases">
        <authorList>
            <person name="de Groot N.N."/>
        </authorList>
    </citation>
    <scope>NUCLEOTIDE SEQUENCE [LARGE SCALE GENOMIC DNA]</scope>
    <source>
        <strain evidence="1">HL3</strain>
    </source>
</reference>
<dbReference type="CDD" id="cd18685">
    <property type="entry name" value="PIN_VapC-like"/>
    <property type="match status" value="1"/>
</dbReference>
<organism evidence="1 2">
    <name type="scientific">Thiohalospira halophila DSM 15071</name>
    <dbReference type="NCBI Taxonomy" id="1123397"/>
    <lineage>
        <taxon>Bacteria</taxon>
        <taxon>Pseudomonadati</taxon>
        <taxon>Pseudomonadota</taxon>
        <taxon>Gammaproteobacteria</taxon>
        <taxon>Thiohalospirales</taxon>
        <taxon>Thiohalospiraceae</taxon>
        <taxon>Thiohalospira</taxon>
    </lineage>
</organism>
<dbReference type="AlphaFoldDB" id="A0A1I1SAU5"/>
<dbReference type="RefSeq" id="WP_093428281.1">
    <property type="nucleotide sequence ID" value="NZ_FOMJ01000005.1"/>
</dbReference>